<reference evidence="4" key="1">
    <citation type="submission" date="2016-09" db="EMBL/GenBank/DDBJ databases">
        <authorList>
            <person name="Gulvik C.A."/>
        </authorList>
    </citation>
    <scope>NUCLEOTIDE SEQUENCE [LARGE SCALE GENOMIC DNA]</scope>
    <source>
        <strain evidence="4">LMG 26676</strain>
    </source>
</reference>
<dbReference type="Proteomes" id="UP000094469">
    <property type="component" value="Unassembled WGS sequence"/>
</dbReference>
<comment type="caution">
    <text evidence="3">The sequence shown here is derived from an EMBL/GenBank/DDBJ whole genome shotgun (WGS) entry which is preliminary data.</text>
</comment>
<keyword evidence="4" id="KW-1185">Reference proteome</keyword>
<keyword evidence="2" id="KW-0812">Transmembrane</keyword>
<dbReference type="RefSeq" id="WP_069639078.1">
    <property type="nucleotide sequence ID" value="NZ_JAFBEZ010000010.1"/>
</dbReference>
<evidence type="ECO:0000256" key="1">
    <source>
        <dbReference type="SAM" id="Coils"/>
    </source>
</evidence>
<name>A0A1E5HF86_9ENTE</name>
<dbReference type="STRING" id="1131292.BCR24_11260"/>
<keyword evidence="2" id="KW-0472">Membrane</keyword>
<protein>
    <submittedName>
        <fullName evidence="3">Uncharacterized protein</fullName>
    </submittedName>
</protein>
<sequence length="280" mass="32075">MIKSGRFGSKSVMKVIYLIVIISSIGICFLGLQSNANKERQRKVEYAKTTIKNETVKIQRLNKQILQFYQNDQEEFLVEPVDMEKLKEMEREILSLKTEAKDFDLKSNDFSVDTVEVTQGKKEMTTKIKNLKNKKEIQEQITALLVHAPNDWTAQTIDIIINELASVTAISKLRSKIADSENEWNNAIIAFLTEMDTQVKYYSDLKQEITAMSKDGVLSDSVTMDNFILIFNQLDQIKNETLKKELVDKMDVIDNLLEKQAMGEVIVNQEEILPSEEPLG</sequence>
<dbReference type="OrthoDB" id="2194564at2"/>
<dbReference type="EMBL" id="MIKC01000003">
    <property type="protein sequence ID" value="OEG23604.1"/>
    <property type="molecule type" value="Genomic_DNA"/>
</dbReference>
<accession>A0A1E5HF86</accession>
<feature type="coiled-coil region" evidence="1">
    <location>
        <begin position="86"/>
        <end position="141"/>
    </location>
</feature>
<proteinExistence type="predicted"/>
<feature type="transmembrane region" description="Helical" evidence="2">
    <location>
        <begin position="12"/>
        <end position="32"/>
    </location>
</feature>
<evidence type="ECO:0000256" key="2">
    <source>
        <dbReference type="SAM" id="Phobius"/>
    </source>
</evidence>
<keyword evidence="2" id="KW-1133">Transmembrane helix</keyword>
<dbReference type="AlphaFoldDB" id="A0A1E5HF86"/>
<evidence type="ECO:0000313" key="3">
    <source>
        <dbReference type="EMBL" id="OEG23604.1"/>
    </source>
</evidence>
<organism evidence="3 4">
    <name type="scientific">Enterococcus ureilyticus</name>
    <dbReference type="NCBI Taxonomy" id="1131292"/>
    <lineage>
        <taxon>Bacteria</taxon>
        <taxon>Bacillati</taxon>
        <taxon>Bacillota</taxon>
        <taxon>Bacilli</taxon>
        <taxon>Lactobacillales</taxon>
        <taxon>Enterococcaceae</taxon>
        <taxon>Enterococcus</taxon>
    </lineage>
</organism>
<evidence type="ECO:0000313" key="4">
    <source>
        <dbReference type="Proteomes" id="UP000094469"/>
    </source>
</evidence>
<keyword evidence="1" id="KW-0175">Coiled coil</keyword>
<gene>
    <name evidence="3" type="ORF">BCR24_11260</name>
</gene>